<sequence>MKQERGGEINKYTCGEDHTIRGPREVKA</sequence>
<gene>
    <name evidence="2" type="ORF">METZ01_LOCUS122557</name>
</gene>
<dbReference type="EMBL" id="UINC01016806">
    <property type="protein sequence ID" value="SVA69703.1"/>
    <property type="molecule type" value="Genomic_DNA"/>
</dbReference>
<feature type="region of interest" description="Disordered" evidence="1">
    <location>
        <begin position="1"/>
        <end position="28"/>
    </location>
</feature>
<organism evidence="2">
    <name type="scientific">marine metagenome</name>
    <dbReference type="NCBI Taxonomy" id="408172"/>
    <lineage>
        <taxon>unclassified sequences</taxon>
        <taxon>metagenomes</taxon>
        <taxon>ecological metagenomes</taxon>
    </lineage>
</organism>
<name>A0A381XZP4_9ZZZZ</name>
<evidence type="ECO:0000256" key="1">
    <source>
        <dbReference type="SAM" id="MobiDB-lite"/>
    </source>
</evidence>
<evidence type="ECO:0000313" key="2">
    <source>
        <dbReference type="EMBL" id="SVA69703.1"/>
    </source>
</evidence>
<dbReference type="AlphaFoldDB" id="A0A381XZP4"/>
<reference evidence="2" key="1">
    <citation type="submission" date="2018-05" db="EMBL/GenBank/DDBJ databases">
        <authorList>
            <person name="Lanie J.A."/>
            <person name="Ng W.-L."/>
            <person name="Kazmierczak K.M."/>
            <person name="Andrzejewski T.M."/>
            <person name="Davidsen T.M."/>
            <person name="Wayne K.J."/>
            <person name="Tettelin H."/>
            <person name="Glass J.I."/>
            <person name="Rusch D."/>
            <person name="Podicherti R."/>
            <person name="Tsui H.-C.T."/>
            <person name="Winkler M.E."/>
        </authorList>
    </citation>
    <scope>NUCLEOTIDE SEQUENCE</scope>
</reference>
<proteinExistence type="predicted"/>
<accession>A0A381XZP4</accession>
<protein>
    <submittedName>
        <fullName evidence="2">Uncharacterized protein</fullName>
    </submittedName>
</protein>